<evidence type="ECO:0000256" key="3">
    <source>
        <dbReference type="ARBA" id="ARBA00022679"/>
    </source>
</evidence>
<sequence>ECLESLYQIAYPNYDVIVVDNGSDDESIEKIKEWAKGKMKVKSKFFEYNSMNKPIRYIEYDRETVETKEGKEIQDLPSDRKMVIIGNEKNYGFAEGNNIGMRYALRALNPDYILLLNNDTVVESKFLSELVEVAKGDEKIGIVGPSIYLFNEPDKLQFEWKYKKINIPTEDYSLSGCVFLIKSSLVNIVGLLDPAYFLYYEENDYFARAKKNGYKVKYVPTKNKVLHKVSASVNKVSELQTYYMTKNRFL</sequence>
<protein>
    <recommendedName>
        <fullName evidence="4">Glycosyltransferase 2-like domain-containing protein</fullName>
    </recommendedName>
</protein>
<dbReference type="Gene3D" id="3.90.550.10">
    <property type="entry name" value="Spore Coat Polysaccharide Biosynthesis Protein SpsA, Chain A"/>
    <property type="match status" value="1"/>
</dbReference>
<dbReference type="Pfam" id="PF00535">
    <property type="entry name" value="Glycos_transf_2"/>
    <property type="match status" value="1"/>
</dbReference>
<comment type="caution">
    <text evidence="5">The sequence shown here is derived from an EMBL/GenBank/DDBJ whole genome shotgun (WGS) entry which is preliminary data.</text>
</comment>
<evidence type="ECO:0000256" key="1">
    <source>
        <dbReference type="ARBA" id="ARBA00006739"/>
    </source>
</evidence>
<evidence type="ECO:0000256" key="2">
    <source>
        <dbReference type="ARBA" id="ARBA00022676"/>
    </source>
</evidence>
<dbReference type="PANTHER" id="PTHR43179:SF12">
    <property type="entry name" value="GALACTOFURANOSYLTRANSFERASE GLFT2"/>
    <property type="match status" value="1"/>
</dbReference>
<dbReference type="SUPFAM" id="SSF53448">
    <property type="entry name" value="Nucleotide-diphospho-sugar transferases"/>
    <property type="match status" value="1"/>
</dbReference>
<dbReference type="InterPro" id="IPR029044">
    <property type="entry name" value="Nucleotide-diphossugar_trans"/>
</dbReference>
<dbReference type="InterPro" id="IPR001173">
    <property type="entry name" value="Glyco_trans_2-like"/>
</dbReference>
<dbReference type="PANTHER" id="PTHR43179">
    <property type="entry name" value="RHAMNOSYLTRANSFERASE WBBL"/>
    <property type="match status" value="1"/>
</dbReference>
<evidence type="ECO:0000259" key="4">
    <source>
        <dbReference type="Pfam" id="PF00535"/>
    </source>
</evidence>
<reference evidence="5" key="1">
    <citation type="journal article" date="2014" name="Front. Microbiol.">
        <title>High frequency of phylogenetically diverse reductive dehalogenase-homologous genes in deep subseafloor sedimentary metagenomes.</title>
        <authorList>
            <person name="Kawai M."/>
            <person name="Futagami T."/>
            <person name="Toyoda A."/>
            <person name="Takaki Y."/>
            <person name="Nishi S."/>
            <person name="Hori S."/>
            <person name="Arai W."/>
            <person name="Tsubouchi T."/>
            <person name="Morono Y."/>
            <person name="Uchiyama I."/>
            <person name="Ito T."/>
            <person name="Fujiyama A."/>
            <person name="Inagaki F."/>
            <person name="Takami H."/>
        </authorList>
    </citation>
    <scope>NUCLEOTIDE SEQUENCE</scope>
    <source>
        <strain evidence="5">Expedition CK06-06</strain>
    </source>
</reference>
<comment type="similarity">
    <text evidence="1">Belongs to the glycosyltransferase 2 family.</text>
</comment>
<name>X1MRL2_9ZZZZ</name>
<dbReference type="Pfam" id="PF13641">
    <property type="entry name" value="Glyco_tranf_2_3"/>
    <property type="match status" value="1"/>
</dbReference>
<keyword evidence="3" id="KW-0808">Transferase</keyword>
<gene>
    <name evidence="5" type="ORF">S06H3_51164</name>
</gene>
<accession>X1MRL2</accession>
<evidence type="ECO:0000313" key="5">
    <source>
        <dbReference type="EMBL" id="GAI34297.1"/>
    </source>
</evidence>
<feature type="non-terminal residue" evidence="5">
    <location>
        <position position="250"/>
    </location>
</feature>
<dbReference type="EMBL" id="BARV01032450">
    <property type="protein sequence ID" value="GAI34297.1"/>
    <property type="molecule type" value="Genomic_DNA"/>
</dbReference>
<dbReference type="AlphaFoldDB" id="X1MRL2"/>
<organism evidence="5">
    <name type="scientific">marine sediment metagenome</name>
    <dbReference type="NCBI Taxonomy" id="412755"/>
    <lineage>
        <taxon>unclassified sequences</taxon>
        <taxon>metagenomes</taxon>
        <taxon>ecological metagenomes</taxon>
    </lineage>
</organism>
<dbReference type="GO" id="GO:0016757">
    <property type="term" value="F:glycosyltransferase activity"/>
    <property type="evidence" value="ECO:0007669"/>
    <property type="project" value="UniProtKB-KW"/>
</dbReference>
<keyword evidence="2" id="KW-0328">Glycosyltransferase</keyword>
<feature type="domain" description="Glycosyltransferase 2-like" evidence="4">
    <location>
        <begin position="1"/>
        <end position="49"/>
    </location>
</feature>
<feature type="non-terminal residue" evidence="5">
    <location>
        <position position="1"/>
    </location>
</feature>
<proteinExistence type="inferred from homology"/>
<dbReference type="CDD" id="cd04186">
    <property type="entry name" value="GT_2_like_c"/>
    <property type="match status" value="1"/>
</dbReference>